<evidence type="ECO:0000313" key="1">
    <source>
        <dbReference type="EMBL" id="EKC29658.1"/>
    </source>
</evidence>
<dbReference type="EMBL" id="JH817657">
    <property type="protein sequence ID" value="EKC29658.1"/>
    <property type="molecule type" value="Genomic_DNA"/>
</dbReference>
<accession>K1Q6X2</accession>
<dbReference type="AlphaFoldDB" id="K1Q6X2"/>
<reference evidence="1" key="1">
    <citation type="journal article" date="2012" name="Nature">
        <title>The oyster genome reveals stress adaptation and complexity of shell formation.</title>
        <authorList>
            <person name="Zhang G."/>
            <person name="Fang X."/>
            <person name="Guo X."/>
            <person name="Li L."/>
            <person name="Luo R."/>
            <person name="Xu F."/>
            <person name="Yang P."/>
            <person name="Zhang L."/>
            <person name="Wang X."/>
            <person name="Qi H."/>
            <person name="Xiong Z."/>
            <person name="Que H."/>
            <person name="Xie Y."/>
            <person name="Holland P.W."/>
            <person name="Paps J."/>
            <person name="Zhu Y."/>
            <person name="Wu F."/>
            <person name="Chen Y."/>
            <person name="Wang J."/>
            <person name="Peng C."/>
            <person name="Meng J."/>
            <person name="Yang L."/>
            <person name="Liu J."/>
            <person name="Wen B."/>
            <person name="Zhang N."/>
            <person name="Huang Z."/>
            <person name="Zhu Q."/>
            <person name="Feng Y."/>
            <person name="Mount A."/>
            <person name="Hedgecock D."/>
            <person name="Xu Z."/>
            <person name="Liu Y."/>
            <person name="Domazet-Loso T."/>
            <person name="Du Y."/>
            <person name="Sun X."/>
            <person name="Zhang S."/>
            <person name="Liu B."/>
            <person name="Cheng P."/>
            <person name="Jiang X."/>
            <person name="Li J."/>
            <person name="Fan D."/>
            <person name="Wang W."/>
            <person name="Fu W."/>
            <person name="Wang T."/>
            <person name="Wang B."/>
            <person name="Zhang J."/>
            <person name="Peng Z."/>
            <person name="Li Y."/>
            <person name="Li N."/>
            <person name="Wang J."/>
            <person name="Chen M."/>
            <person name="He Y."/>
            <person name="Tan F."/>
            <person name="Song X."/>
            <person name="Zheng Q."/>
            <person name="Huang R."/>
            <person name="Yang H."/>
            <person name="Du X."/>
            <person name="Chen L."/>
            <person name="Yang M."/>
            <person name="Gaffney P.M."/>
            <person name="Wang S."/>
            <person name="Luo L."/>
            <person name="She Z."/>
            <person name="Ming Y."/>
            <person name="Huang W."/>
            <person name="Zhang S."/>
            <person name="Huang B."/>
            <person name="Zhang Y."/>
            <person name="Qu T."/>
            <person name="Ni P."/>
            <person name="Miao G."/>
            <person name="Wang J."/>
            <person name="Wang Q."/>
            <person name="Steinberg C.E."/>
            <person name="Wang H."/>
            <person name="Li N."/>
            <person name="Qian L."/>
            <person name="Zhang G."/>
            <person name="Li Y."/>
            <person name="Yang H."/>
            <person name="Liu X."/>
            <person name="Wang J."/>
            <person name="Yin Y."/>
            <person name="Wang J."/>
        </authorList>
    </citation>
    <scope>NUCLEOTIDE SEQUENCE [LARGE SCALE GENOMIC DNA]</scope>
    <source>
        <strain evidence="1">05x7-T-G4-1.051#20</strain>
    </source>
</reference>
<organism evidence="1">
    <name type="scientific">Magallana gigas</name>
    <name type="common">Pacific oyster</name>
    <name type="synonym">Crassostrea gigas</name>
    <dbReference type="NCBI Taxonomy" id="29159"/>
    <lineage>
        <taxon>Eukaryota</taxon>
        <taxon>Metazoa</taxon>
        <taxon>Spiralia</taxon>
        <taxon>Lophotrochozoa</taxon>
        <taxon>Mollusca</taxon>
        <taxon>Bivalvia</taxon>
        <taxon>Autobranchia</taxon>
        <taxon>Pteriomorphia</taxon>
        <taxon>Ostreida</taxon>
        <taxon>Ostreoidea</taxon>
        <taxon>Ostreidae</taxon>
        <taxon>Magallana</taxon>
    </lineage>
</organism>
<name>K1Q6X2_MAGGI</name>
<dbReference type="InParanoid" id="K1Q6X2"/>
<dbReference type="HOGENOM" id="CLU_2624402_0_0_1"/>
<proteinExistence type="predicted"/>
<gene>
    <name evidence="1" type="ORF">CGI_10026040</name>
</gene>
<sequence length="78" mass="8812">MLRQRQNQAANLLSSYHLKTVAMYCILLLTVPTKLTSPGYRLSGVREALGYFLSFLKSALEKEVHIKDHINACKFSLA</sequence>
<protein>
    <submittedName>
        <fullName evidence="1">Uncharacterized protein</fullName>
    </submittedName>
</protein>